<dbReference type="PROSITE" id="PS51257">
    <property type="entry name" value="PROKAR_LIPOPROTEIN"/>
    <property type="match status" value="1"/>
</dbReference>
<evidence type="ECO:0000313" key="2">
    <source>
        <dbReference type="Proteomes" id="UP000192610"/>
    </source>
</evidence>
<dbReference type="InterPro" id="IPR025396">
    <property type="entry name" value="DUF4302"/>
</dbReference>
<proteinExistence type="predicted"/>
<dbReference type="Proteomes" id="UP000192610">
    <property type="component" value="Unassembled WGS sequence"/>
</dbReference>
<evidence type="ECO:0008006" key="3">
    <source>
        <dbReference type="Google" id="ProtNLM"/>
    </source>
</evidence>
<keyword evidence="2" id="KW-1185">Reference proteome</keyword>
<name>A0A1V9F0I1_9BACT</name>
<dbReference type="OrthoDB" id="707849at2"/>
<accession>A0A1V9F0I1</accession>
<dbReference type="AlphaFoldDB" id="A0A1V9F0I1"/>
<sequence>MNKKLLYYILALSLVASCKREEDHVFDKSPDDRLNETLKTYQTAMTSSQYGWNGNLHTADGTLYRFYFSFNDSNRVQMLGDFDSTSGSLLAESSYRLKALQQPSLIFDTYSYLHQLSDPDGSVNGGPDGVGLKADFEFAIDSVSADSISLTGRFNGSRLTMKKATQADRAIWTSKQVGNGVVNFKNYWKFLSYWKRLNYRNVDYELQFDSSVKKVTVSWGTGNQAQSATREYYFWANGVYFLDPIVNGSVSIPGFSITGFTNDVLAANQLMNVTVNGTPSTIKGAAGSNVVPINPDVKNAVVRWRSQAQSTGNYWISFNGFHKNGVEDAFDINSLRNDSALFYYLLYSPNSRGSDGFLNIYLDTASNPPGLIAINGSWAKRISDNAGLTTITEDSVYSEFPWPASGPAADTRNQLFSGTGRYYFVQSSAISYDMVSKDDPTTWITWWWIW</sequence>
<reference evidence="2" key="1">
    <citation type="submission" date="2016-04" db="EMBL/GenBank/DDBJ databases">
        <authorList>
            <person name="Chen L."/>
            <person name="Zhuang W."/>
            <person name="Wang G."/>
        </authorList>
    </citation>
    <scope>NUCLEOTIDE SEQUENCE [LARGE SCALE GENOMIC DNA]</scope>
    <source>
        <strain evidence="2">17621</strain>
    </source>
</reference>
<protein>
    <recommendedName>
        <fullName evidence="3">DUF4302 domain-containing protein</fullName>
    </recommendedName>
</protein>
<comment type="caution">
    <text evidence="1">The sequence shown here is derived from an EMBL/GenBank/DDBJ whole genome shotgun (WGS) entry which is preliminary data.</text>
</comment>
<dbReference type="EMBL" id="LVXG01000010">
    <property type="protein sequence ID" value="OQP51857.1"/>
    <property type="molecule type" value="Genomic_DNA"/>
</dbReference>
<dbReference type="STRING" id="354355.SAMN05660816_06170"/>
<evidence type="ECO:0000313" key="1">
    <source>
        <dbReference type="EMBL" id="OQP51857.1"/>
    </source>
</evidence>
<organism evidence="1 2">
    <name type="scientific">Niastella yeongjuensis</name>
    <dbReference type="NCBI Taxonomy" id="354355"/>
    <lineage>
        <taxon>Bacteria</taxon>
        <taxon>Pseudomonadati</taxon>
        <taxon>Bacteroidota</taxon>
        <taxon>Chitinophagia</taxon>
        <taxon>Chitinophagales</taxon>
        <taxon>Chitinophagaceae</taxon>
        <taxon>Niastella</taxon>
    </lineage>
</organism>
<dbReference type="RefSeq" id="WP_081198449.1">
    <property type="nucleotide sequence ID" value="NZ_FOCZ01000018.1"/>
</dbReference>
<gene>
    <name evidence="1" type="ORF">A4H97_27020</name>
</gene>
<dbReference type="Pfam" id="PF14135">
    <property type="entry name" value="DUF4302"/>
    <property type="match status" value="1"/>
</dbReference>